<name>A0ABN0WI26_9BACI</name>
<dbReference type="SUPFAM" id="SSF160246">
    <property type="entry name" value="EspE N-terminal domain-like"/>
    <property type="match status" value="1"/>
</dbReference>
<dbReference type="InterPro" id="IPR037257">
    <property type="entry name" value="T2SS_E_N_sf"/>
</dbReference>
<comment type="caution">
    <text evidence="6">The sequence shown here is derived from an EMBL/GenBank/DDBJ whole genome shotgun (WGS) entry which is preliminary data.</text>
</comment>
<evidence type="ECO:0000313" key="7">
    <source>
        <dbReference type="Proteomes" id="UP001500782"/>
    </source>
</evidence>
<keyword evidence="7" id="KW-1185">Reference proteome</keyword>
<dbReference type="PANTHER" id="PTHR30258">
    <property type="entry name" value="TYPE II SECRETION SYSTEM PROTEIN GSPE-RELATED"/>
    <property type="match status" value="1"/>
</dbReference>
<dbReference type="PANTHER" id="PTHR30258:SF1">
    <property type="entry name" value="PROTEIN TRANSPORT PROTEIN HOFB HOMOLOG"/>
    <property type="match status" value="1"/>
</dbReference>
<dbReference type="EMBL" id="BAAADJ010000054">
    <property type="protein sequence ID" value="GAA0338460.1"/>
    <property type="molecule type" value="Genomic_DNA"/>
</dbReference>
<dbReference type="Pfam" id="PF05157">
    <property type="entry name" value="MshEN"/>
    <property type="match status" value="1"/>
</dbReference>
<protein>
    <recommendedName>
        <fullName evidence="8">Type II secretion system protein E</fullName>
    </recommendedName>
</protein>
<dbReference type="Gene3D" id="3.30.300.160">
    <property type="entry name" value="Type II secretion system, protein E, N-terminal domain"/>
    <property type="match status" value="1"/>
</dbReference>
<dbReference type="Gene3D" id="3.40.50.300">
    <property type="entry name" value="P-loop containing nucleotide triphosphate hydrolases"/>
    <property type="match status" value="1"/>
</dbReference>
<keyword evidence="2" id="KW-0547">Nucleotide-binding</keyword>
<organism evidence="6 7">
    <name type="scientific">Bacillus carboniphilus</name>
    <dbReference type="NCBI Taxonomy" id="86663"/>
    <lineage>
        <taxon>Bacteria</taxon>
        <taxon>Bacillati</taxon>
        <taxon>Bacillota</taxon>
        <taxon>Bacilli</taxon>
        <taxon>Bacillales</taxon>
        <taxon>Bacillaceae</taxon>
        <taxon>Bacillus</taxon>
    </lineage>
</organism>
<dbReference type="InterPro" id="IPR001482">
    <property type="entry name" value="T2SS/T4SS_dom"/>
</dbReference>
<evidence type="ECO:0008006" key="8">
    <source>
        <dbReference type="Google" id="ProtNLM"/>
    </source>
</evidence>
<evidence type="ECO:0000259" key="4">
    <source>
        <dbReference type="Pfam" id="PF00437"/>
    </source>
</evidence>
<reference evidence="6 7" key="1">
    <citation type="journal article" date="2019" name="Int. J. Syst. Evol. Microbiol.">
        <title>The Global Catalogue of Microorganisms (GCM) 10K type strain sequencing project: providing services to taxonomists for standard genome sequencing and annotation.</title>
        <authorList>
            <consortium name="The Broad Institute Genomics Platform"/>
            <consortium name="The Broad Institute Genome Sequencing Center for Infectious Disease"/>
            <person name="Wu L."/>
            <person name="Ma J."/>
        </authorList>
    </citation>
    <scope>NUCLEOTIDE SEQUENCE [LARGE SCALE GENOMIC DNA]</scope>
    <source>
        <strain evidence="6 7">JCM 9731</strain>
    </source>
</reference>
<dbReference type="InterPro" id="IPR007831">
    <property type="entry name" value="T2SS_GspE_N"/>
</dbReference>
<evidence type="ECO:0000313" key="6">
    <source>
        <dbReference type="EMBL" id="GAA0338460.1"/>
    </source>
</evidence>
<accession>A0ABN0WI26</accession>
<dbReference type="Pfam" id="PF00437">
    <property type="entry name" value="T2SSE"/>
    <property type="match status" value="1"/>
</dbReference>
<evidence type="ECO:0000256" key="3">
    <source>
        <dbReference type="ARBA" id="ARBA00022840"/>
    </source>
</evidence>
<sequence length="545" mass="60866">MRIGELLIMNGLITEEQLEKALQKQKYSFKKIGEILIEEKLITERQLVEALEFQLGIPVINLEEVKPNQATIGLIHESIARKHCMIPIEQKNGKIKVAMADPLNQEAIKDVQVASGMVVQPCLATRTELETIIIGQYGVMDSVKELSEIIGYGIQQSASTIHLDAEKDGLAVRYRVNNKLTKQKVIPKQLQETVMGRLKTMSSMNTAERKLPQTGYFQKSVHNVEYNIRVSTVPTIDGESAVLRLVKQTNEVLQLSNLGYTDSNMKRLTDAAEQLKGLILIAGPAVSGKSTHLYSLLHHIKNDERKIVSVENLVERRLDGVMQIEVNELKGYTFAEGLRTSMNQDPNIVMVGDIPDAATADVVTRVSLSGRMVIGGIHGHDGIHTIKRLLDMGIEPYLLASSLSCIVSQRVVQKVCDRCAQSTPATDEEYKLFEEHNLLEYTNQKEKSRIGNFRSFVTTNKTSKVAVVRGEGCKVCDNVGYLGTIGIQEVLVVDDQLRELILKKKSIEDFKSYLEEREHKSMLYDGLAKAREGITTVDQVLKVVN</sequence>
<evidence type="ECO:0000256" key="1">
    <source>
        <dbReference type="ARBA" id="ARBA00006611"/>
    </source>
</evidence>
<feature type="domain" description="Bacterial type II secretion system protein E" evidence="4">
    <location>
        <begin position="146"/>
        <end position="541"/>
    </location>
</feature>
<comment type="similarity">
    <text evidence="1">Belongs to the GSP E family.</text>
</comment>
<keyword evidence="3" id="KW-0067">ATP-binding</keyword>
<gene>
    <name evidence="6" type="ORF">GCM10008967_30930</name>
</gene>
<feature type="domain" description="Type II secretion system protein GspE N-terminal" evidence="5">
    <location>
        <begin position="55"/>
        <end position="133"/>
    </location>
</feature>
<evidence type="ECO:0000256" key="2">
    <source>
        <dbReference type="ARBA" id="ARBA00022741"/>
    </source>
</evidence>
<dbReference type="RefSeq" id="WP_343800777.1">
    <property type="nucleotide sequence ID" value="NZ_BAAADJ010000054.1"/>
</dbReference>
<dbReference type="SUPFAM" id="SSF52540">
    <property type="entry name" value="P-loop containing nucleoside triphosphate hydrolases"/>
    <property type="match status" value="1"/>
</dbReference>
<dbReference type="InterPro" id="IPR027417">
    <property type="entry name" value="P-loop_NTPase"/>
</dbReference>
<evidence type="ECO:0000259" key="5">
    <source>
        <dbReference type="Pfam" id="PF05157"/>
    </source>
</evidence>
<proteinExistence type="inferred from homology"/>
<dbReference type="Gene3D" id="3.30.450.90">
    <property type="match status" value="1"/>
</dbReference>
<dbReference type="Proteomes" id="UP001500782">
    <property type="component" value="Unassembled WGS sequence"/>
</dbReference>